<feature type="region of interest" description="Disordered" evidence="1">
    <location>
        <begin position="18"/>
        <end position="52"/>
    </location>
</feature>
<dbReference type="AlphaFoldDB" id="A0A015IGF2"/>
<evidence type="ECO:0000313" key="2">
    <source>
        <dbReference type="EMBL" id="EXX53085.1"/>
    </source>
</evidence>
<dbReference type="HOGENOM" id="CLU_3088519_0_0_1"/>
<feature type="compositionally biased region" description="Basic and acidic residues" evidence="1">
    <location>
        <begin position="25"/>
        <end position="41"/>
    </location>
</feature>
<gene>
    <name evidence="2" type="ORF">RirG_247240</name>
</gene>
<proteinExistence type="predicted"/>
<dbReference type="EMBL" id="JEMT01029089">
    <property type="protein sequence ID" value="EXX53085.1"/>
    <property type="molecule type" value="Genomic_DNA"/>
</dbReference>
<keyword evidence="3" id="KW-1185">Reference proteome</keyword>
<accession>A0A015IGF2</accession>
<organism evidence="2 3">
    <name type="scientific">Rhizophagus irregularis (strain DAOM 197198w)</name>
    <name type="common">Glomus intraradices</name>
    <dbReference type="NCBI Taxonomy" id="1432141"/>
    <lineage>
        <taxon>Eukaryota</taxon>
        <taxon>Fungi</taxon>
        <taxon>Fungi incertae sedis</taxon>
        <taxon>Mucoromycota</taxon>
        <taxon>Glomeromycotina</taxon>
        <taxon>Glomeromycetes</taxon>
        <taxon>Glomerales</taxon>
        <taxon>Glomeraceae</taxon>
        <taxon>Rhizophagus</taxon>
    </lineage>
</organism>
<evidence type="ECO:0000256" key="1">
    <source>
        <dbReference type="SAM" id="MobiDB-lite"/>
    </source>
</evidence>
<comment type="caution">
    <text evidence="2">The sequence shown here is derived from an EMBL/GenBank/DDBJ whole genome shotgun (WGS) entry which is preliminary data.</text>
</comment>
<sequence>MNDTFTTHQYKLSELESMMNYDAPDDSKLHSPPNDHDHYNHSYDNGWDDAPI</sequence>
<name>A0A015IGF2_RHIIW</name>
<reference evidence="2 3" key="1">
    <citation type="submission" date="2014-02" db="EMBL/GenBank/DDBJ databases">
        <title>Single nucleus genome sequencing reveals high similarity among nuclei of an endomycorrhizal fungus.</title>
        <authorList>
            <person name="Lin K."/>
            <person name="Geurts R."/>
            <person name="Zhang Z."/>
            <person name="Limpens E."/>
            <person name="Saunders D.G."/>
            <person name="Mu D."/>
            <person name="Pang E."/>
            <person name="Cao H."/>
            <person name="Cha H."/>
            <person name="Lin T."/>
            <person name="Zhou Q."/>
            <person name="Shang Y."/>
            <person name="Li Y."/>
            <person name="Ivanov S."/>
            <person name="Sharma T."/>
            <person name="Velzen R.V."/>
            <person name="Ruijter N.D."/>
            <person name="Aanen D.K."/>
            <person name="Win J."/>
            <person name="Kamoun S."/>
            <person name="Bisseling T."/>
            <person name="Huang S."/>
        </authorList>
    </citation>
    <scope>NUCLEOTIDE SEQUENCE [LARGE SCALE GENOMIC DNA]</scope>
    <source>
        <strain evidence="3">DAOM197198w</strain>
    </source>
</reference>
<protein>
    <submittedName>
        <fullName evidence="2">Uncharacterized protein</fullName>
    </submittedName>
</protein>
<dbReference type="Proteomes" id="UP000022910">
    <property type="component" value="Unassembled WGS sequence"/>
</dbReference>
<evidence type="ECO:0000313" key="3">
    <source>
        <dbReference type="Proteomes" id="UP000022910"/>
    </source>
</evidence>